<dbReference type="OMA" id="MRKYVAL"/>
<evidence type="ECO:0000313" key="1">
    <source>
        <dbReference type="EMBL" id="EEC69153.1"/>
    </source>
</evidence>
<dbReference type="HOGENOM" id="CLU_041971_1_0_1"/>
<dbReference type="Proteomes" id="UP000007015">
    <property type="component" value="Chromosome 12"/>
</dbReference>
<dbReference type="Gene3D" id="2.40.10.120">
    <property type="match status" value="1"/>
</dbReference>
<dbReference type="PANTHER" id="PTHR36141">
    <property type="entry name" value="OS08G0148500 PROTEIN"/>
    <property type="match status" value="1"/>
</dbReference>
<dbReference type="SUPFAM" id="SSF50494">
    <property type="entry name" value="Trypsin-like serine proteases"/>
    <property type="match status" value="1"/>
</dbReference>
<name>B8BPA5_ORYSI</name>
<evidence type="ECO:0000313" key="2">
    <source>
        <dbReference type="Proteomes" id="UP000007015"/>
    </source>
</evidence>
<keyword evidence="2" id="KW-1185">Reference proteome</keyword>
<gene>
    <name evidence="1" type="ORF">OsI_38093</name>
</gene>
<accession>B8BPA5</accession>
<proteinExistence type="predicted"/>
<dbReference type="AlphaFoldDB" id="B8BPA5"/>
<dbReference type="PANTHER" id="PTHR36141:SF4">
    <property type="entry name" value="OS08G0148566 PROTEIN"/>
    <property type="match status" value="1"/>
</dbReference>
<dbReference type="EMBL" id="CM000137">
    <property type="protein sequence ID" value="EEC69153.1"/>
    <property type="molecule type" value="Genomic_DNA"/>
</dbReference>
<protein>
    <submittedName>
        <fullName evidence="1">Uncharacterized protein</fullName>
    </submittedName>
</protein>
<reference evidence="1 2" key="1">
    <citation type="journal article" date="2005" name="PLoS Biol.">
        <title>The genomes of Oryza sativa: a history of duplications.</title>
        <authorList>
            <person name="Yu J."/>
            <person name="Wang J."/>
            <person name="Lin W."/>
            <person name="Li S."/>
            <person name="Li H."/>
            <person name="Zhou J."/>
            <person name="Ni P."/>
            <person name="Dong W."/>
            <person name="Hu S."/>
            <person name="Zeng C."/>
            <person name="Zhang J."/>
            <person name="Zhang Y."/>
            <person name="Li R."/>
            <person name="Xu Z."/>
            <person name="Li S."/>
            <person name="Li X."/>
            <person name="Zheng H."/>
            <person name="Cong L."/>
            <person name="Lin L."/>
            <person name="Yin J."/>
            <person name="Geng J."/>
            <person name="Li G."/>
            <person name="Shi J."/>
            <person name="Liu J."/>
            <person name="Lv H."/>
            <person name="Li J."/>
            <person name="Wang J."/>
            <person name="Deng Y."/>
            <person name="Ran L."/>
            <person name="Shi X."/>
            <person name="Wang X."/>
            <person name="Wu Q."/>
            <person name="Li C."/>
            <person name="Ren X."/>
            <person name="Wang J."/>
            <person name="Wang X."/>
            <person name="Li D."/>
            <person name="Liu D."/>
            <person name="Zhang X."/>
            <person name="Ji Z."/>
            <person name="Zhao W."/>
            <person name="Sun Y."/>
            <person name="Zhang Z."/>
            <person name="Bao J."/>
            <person name="Han Y."/>
            <person name="Dong L."/>
            <person name="Ji J."/>
            <person name="Chen P."/>
            <person name="Wu S."/>
            <person name="Liu J."/>
            <person name="Xiao Y."/>
            <person name="Bu D."/>
            <person name="Tan J."/>
            <person name="Yang L."/>
            <person name="Ye C."/>
            <person name="Zhang J."/>
            <person name="Xu J."/>
            <person name="Zhou Y."/>
            <person name="Yu Y."/>
            <person name="Zhang B."/>
            <person name="Zhuang S."/>
            <person name="Wei H."/>
            <person name="Liu B."/>
            <person name="Lei M."/>
            <person name="Yu H."/>
            <person name="Li Y."/>
            <person name="Xu H."/>
            <person name="Wei S."/>
            <person name="He X."/>
            <person name="Fang L."/>
            <person name="Zhang Z."/>
            <person name="Zhang Y."/>
            <person name="Huang X."/>
            <person name="Su Z."/>
            <person name="Tong W."/>
            <person name="Li J."/>
            <person name="Tong Z."/>
            <person name="Li S."/>
            <person name="Ye J."/>
            <person name="Wang L."/>
            <person name="Fang L."/>
            <person name="Lei T."/>
            <person name="Chen C."/>
            <person name="Chen H."/>
            <person name="Xu Z."/>
            <person name="Li H."/>
            <person name="Huang H."/>
            <person name="Zhang F."/>
            <person name="Xu H."/>
            <person name="Li N."/>
            <person name="Zhao C."/>
            <person name="Li S."/>
            <person name="Dong L."/>
            <person name="Huang Y."/>
            <person name="Li L."/>
            <person name="Xi Y."/>
            <person name="Qi Q."/>
            <person name="Li W."/>
            <person name="Zhang B."/>
            <person name="Hu W."/>
            <person name="Zhang Y."/>
            <person name="Tian X."/>
            <person name="Jiao Y."/>
            <person name="Liang X."/>
            <person name="Jin J."/>
            <person name="Gao L."/>
            <person name="Zheng W."/>
            <person name="Hao B."/>
            <person name="Liu S."/>
            <person name="Wang W."/>
            <person name="Yuan L."/>
            <person name="Cao M."/>
            <person name="McDermott J."/>
            <person name="Samudrala R."/>
            <person name="Wang J."/>
            <person name="Wong G.K."/>
            <person name="Yang H."/>
        </authorList>
    </citation>
    <scope>NUCLEOTIDE SEQUENCE [LARGE SCALE GENOMIC DNA]</scope>
    <source>
        <strain evidence="2">cv. 93-11</strain>
    </source>
</reference>
<organism evidence="1 2">
    <name type="scientific">Oryza sativa subsp. indica</name>
    <name type="common">Rice</name>
    <dbReference type="NCBI Taxonomy" id="39946"/>
    <lineage>
        <taxon>Eukaryota</taxon>
        <taxon>Viridiplantae</taxon>
        <taxon>Streptophyta</taxon>
        <taxon>Embryophyta</taxon>
        <taxon>Tracheophyta</taxon>
        <taxon>Spermatophyta</taxon>
        <taxon>Magnoliopsida</taxon>
        <taxon>Liliopsida</taxon>
        <taxon>Poales</taxon>
        <taxon>Poaceae</taxon>
        <taxon>BOP clade</taxon>
        <taxon>Oryzoideae</taxon>
        <taxon>Oryzeae</taxon>
        <taxon>Oryzinae</taxon>
        <taxon>Oryza</taxon>
        <taxon>Oryza sativa</taxon>
    </lineage>
</organism>
<dbReference type="Gramene" id="BGIOSGA037281-TA">
    <property type="protein sequence ID" value="BGIOSGA037281-PA"/>
    <property type="gene ID" value="BGIOSGA037281"/>
</dbReference>
<sequence length="322" mass="35323">MADPNNNRRRPNLLTGGCSAGKQYLASKTAPSIFSVEVAVRHEKQNNLKAMRKYVALTDKATDVMDTGVPTDELTIKAKRRQQTGFVVHSSDTQLFILTTAHAVDCVFKKGVHQVTAEELNLVFLFGVACTHHEAQIQADYPDGNVSELLRSYCDAHVVALDIEKDLLPLAVTKDELCLQDVDVGRVFVPCSSDHPIIHLADLPPEQSDLSLLQGWPPLRANSSIWGSVSYLERPYDVLTSCNTKGYTMKLTEFHEFDCANGFAGGPVINGDGQCMAVFHAVMVDAKCGYAICLEDVREFLTNALENLQLLEDNEDGDGGHA</sequence>
<dbReference type="InterPro" id="IPR009003">
    <property type="entry name" value="Peptidase_S1_PA"/>
</dbReference>